<dbReference type="InterPro" id="IPR015955">
    <property type="entry name" value="Lactate_DH/Glyco_Ohase_4_C"/>
</dbReference>
<dbReference type="CDD" id="cd05296">
    <property type="entry name" value="GH4_P_beta_glucosidase"/>
    <property type="match status" value="1"/>
</dbReference>
<name>A0A9Q9J220_9XANT</name>
<gene>
    <name evidence="16" type="ORF">M0D43_17430</name>
</gene>
<dbReference type="Gene3D" id="3.40.1190.20">
    <property type="match status" value="1"/>
</dbReference>
<evidence type="ECO:0000256" key="11">
    <source>
        <dbReference type="PIRSR" id="PIRSR601088-3"/>
    </source>
</evidence>
<dbReference type="PANTHER" id="PTHR32092:SF5">
    <property type="entry name" value="6-PHOSPHO-BETA-GLUCOSIDASE"/>
    <property type="match status" value="1"/>
</dbReference>
<comment type="similarity">
    <text evidence="1 13">Belongs to the glycosyl hydrolase 4 family.</text>
</comment>
<dbReference type="GO" id="GO:0005975">
    <property type="term" value="P:carbohydrate metabolic process"/>
    <property type="evidence" value="ECO:0007669"/>
    <property type="project" value="InterPro"/>
</dbReference>
<dbReference type="Gene3D" id="3.90.110.10">
    <property type="entry name" value="Lactate dehydrogenase/glycoside hydrolase, family 4, C-terminal"/>
    <property type="match status" value="1"/>
</dbReference>
<dbReference type="InterPro" id="IPR029056">
    <property type="entry name" value="Ribokinase-like"/>
</dbReference>
<dbReference type="CDD" id="cd01166">
    <property type="entry name" value="KdgK"/>
    <property type="match status" value="1"/>
</dbReference>
<evidence type="ECO:0000256" key="9">
    <source>
        <dbReference type="PIRSR" id="PIRSR601088-1"/>
    </source>
</evidence>
<dbReference type="Pfam" id="PF02056">
    <property type="entry name" value="Glyco_hydro_4"/>
    <property type="match status" value="1"/>
</dbReference>
<feature type="domain" description="Glycosyl hydrolase family 4 C-terminal" evidence="15">
    <location>
        <begin position="507"/>
        <end position="748"/>
    </location>
</feature>
<dbReference type="AlphaFoldDB" id="A0A9Q9J220"/>
<evidence type="ECO:0000313" key="17">
    <source>
        <dbReference type="Proteomes" id="UP001058381"/>
    </source>
</evidence>
<dbReference type="GO" id="GO:0046872">
    <property type="term" value="F:metal ion binding"/>
    <property type="evidence" value="ECO:0007669"/>
    <property type="project" value="UniProtKB-KW"/>
</dbReference>
<dbReference type="InterPro" id="IPR022616">
    <property type="entry name" value="Glyco_hydro_4_C"/>
</dbReference>
<dbReference type="Pfam" id="PF11975">
    <property type="entry name" value="Glyco_hydro_4C"/>
    <property type="match status" value="1"/>
</dbReference>
<dbReference type="GO" id="GO:0016301">
    <property type="term" value="F:kinase activity"/>
    <property type="evidence" value="ECO:0007669"/>
    <property type="project" value="UniProtKB-KW"/>
</dbReference>
<evidence type="ECO:0000259" key="15">
    <source>
        <dbReference type="Pfam" id="PF11975"/>
    </source>
</evidence>
<feature type="binding site" evidence="10">
    <location>
        <position position="461"/>
    </location>
    <ligand>
        <name>substrate</name>
    </ligand>
</feature>
<dbReference type="Pfam" id="PF00294">
    <property type="entry name" value="PfkB"/>
    <property type="match status" value="1"/>
</dbReference>
<dbReference type="InterPro" id="IPR002173">
    <property type="entry name" value="Carboh/pur_kinase_PfkB_CS"/>
</dbReference>
<evidence type="ECO:0000256" key="4">
    <source>
        <dbReference type="ARBA" id="ARBA00022777"/>
    </source>
</evidence>
<keyword evidence="11" id="KW-0533">Nickel</keyword>
<dbReference type="SUPFAM" id="SSF56327">
    <property type="entry name" value="LDH C-terminal domain-like"/>
    <property type="match status" value="1"/>
</dbReference>
<evidence type="ECO:0000313" key="16">
    <source>
        <dbReference type="EMBL" id="UXA64683.1"/>
    </source>
</evidence>
<accession>A0A9Q9J220</accession>
<dbReference type="Gene3D" id="3.40.50.720">
    <property type="entry name" value="NAD(P)-binding Rossmann-like Domain"/>
    <property type="match status" value="1"/>
</dbReference>
<protein>
    <submittedName>
        <fullName evidence="16">PfkB family carbohydrate kinase</fullName>
    </submittedName>
</protein>
<feature type="active site" description="Proton acceptor" evidence="9">
    <location>
        <position position="561"/>
    </location>
</feature>
<keyword evidence="4 16" id="KW-0418">Kinase</keyword>
<dbReference type="InterPro" id="IPR011611">
    <property type="entry name" value="PfkB_dom"/>
</dbReference>
<evidence type="ECO:0000256" key="5">
    <source>
        <dbReference type="ARBA" id="ARBA00022801"/>
    </source>
</evidence>
<keyword evidence="7 11" id="KW-0464">Manganese</keyword>
<keyword evidence="5 13" id="KW-0378">Hydrolase</keyword>
<sequence>MAVPAAMSTKHLMVVGEVYLDHIFSGFERWPAPGEEALARHYRRELGGGTLITACALARLGCRVRVLGAIGAQDREVFAQRLSAFGVSADGLIDSPAGTGVTTSVSLQDDRSFFTYHGANADLSALLLRDDSITAMSAATHVHFALPLSAAVARTLLPLLARAGCSTSLDVGFSPVWLTDTANHATCRAVTWFLPNQKEAALMGCGDDADACLAWARALGLRQTVIKRGAAGAMVIDADGARRVAAPIVPVRDTTGAGDAFDAGFIAAQRRGLSLDESAQHGCHAGAACCSALGALDGLFLLSPHTRGHFMSSSVDNRKLTLIGGGGVRTPLVVYGVNEAAEALGAREIVLYDPDQERLALMVAMGRAIVAEAGGALQVHAAPSLEAAIEGAHFVLNSIRVGGIAQRASDEHTIIAHGYSGQETTGPGGVAKALRTVPVAIEQARMIERLSPDAWLVSFTNPAGLITQAISAHTRARVVGICDTPVELFHNIARALGEPAADVECEYVGLNHLGWIRGVRLRGEDILDRVLADDAILRQLYLAPLFDFDMLRALRLIPTEYLYFFYERRRALENQRASGASRGGEIERLNRTLIGDLRSRLDAGDTTGAVQTYAAYLAQRSGSYMKLEAEAGSAFAPDLAPQPDPFRASTGYHRIAVDVMSALTGARPARHVVNVRNQGAMAELADDDIVEIAADIDRDRIVPIPAAPLPSAVQGLVRTVKAYEHAAIDAALSGSHLDACKAMLIHPAIGEWSPARRLLDELFGHAHDDGHCAGPAQWRGHAVG</sequence>
<organism evidence="16 17">
    <name type="scientific">Xanthomonas prunicola</name>
    <dbReference type="NCBI Taxonomy" id="2053930"/>
    <lineage>
        <taxon>Bacteria</taxon>
        <taxon>Pseudomonadati</taxon>
        <taxon>Pseudomonadota</taxon>
        <taxon>Gammaproteobacteria</taxon>
        <taxon>Lysobacterales</taxon>
        <taxon>Lysobacteraceae</taxon>
        <taxon>Xanthomonas</taxon>
    </lineage>
</organism>
<dbReference type="SUPFAM" id="SSF53613">
    <property type="entry name" value="Ribokinase-like"/>
    <property type="match status" value="1"/>
</dbReference>
<evidence type="ECO:0000256" key="8">
    <source>
        <dbReference type="ARBA" id="ARBA00023295"/>
    </source>
</evidence>
<evidence type="ECO:0000256" key="1">
    <source>
        <dbReference type="ARBA" id="ARBA00010141"/>
    </source>
</evidence>
<evidence type="ECO:0000256" key="10">
    <source>
        <dbReference type="PIRSR" id="PIRSR601088-2"/>
    </source>
</evidence>
<feature type="site" description="Increases basicity of active site Tyr" evidence="12">
    <location>
        <position position="423"/>
    </location>
</feature>
<keyword evidence="6 13" id="KW-0520">NAD</keyword>
<feature type="domain" description="Carbohydrate kinase PfkB" evidence="14">
    <location>
        <begin position="10"/>
        <end position="295"/>
    </location>
</feature>
<dbReference type="InterPro" id="IPR001088">
    <property type="entry name" value="Glyco_hydro_4"/>
</dbReference>
<dbReference type="EMBL" id="CP096142">
    <property type="protein sequence ID" value="UXA64683.1"/>
    <property type="molecule type" value="Genomic_DNA"/>
</dbReference>
<feature type="binding site" evidence="10">
    <location>
        <position position="407"/>
    </location>
    <ligand>
        <name>substrate</name>
    </ligand>
</feature>
<keyword evidence="11" id="KW-0170">Cobalt</keyword>
<feature type="binding site" evidence="11">
    <location>
        <position position="482"/>
    </location>
    <ligand>
        <name>Mn(2+)</name>
        <dbReference type="ChEBI" id="CHEBI:29035"/>
    </ligand>
</feature>
<keyword evidence="8 13" id="KW-0326">Glycosidase</keyword>
<proteinExistence type="inferred from homology"/>
<dbReference type="GO" id="GO:0016616">
    <property type="term" value="F:oxidoreductase activity, acting on the CH-OH group of donors, NAD or NADP as acceptor"/>
    <property type="evidence" value="ECO:0007669"/>
    <property type="project" value="InterPro"/>
</dbReference>
<evidence type="ECO:0000256" key="13">
    <source>
        <dbReference type="RuleBase" id="RU361152"/>
    </source>
</evidence>
<evidence type="ECO:0000256" key="2">
    <source>
        <dbReference type="ARBA" id="ARBA00022679"/>
    </source>
</evidence>
<dbReference type="SUPFAM" id="SSF51735">
    <property type="entry name" value="NAD(P)-binding Rossmann-fold domains"/>
    <property type="match status" value="1"/>
</dbReference>
<keyword evidence="2" id="KW-0808">Transferase</keyword>
<dbReference type="InterPro" id="IPR036291">
    <property type="entry name" value="NAD(P)-bd_dom_sf"/>
</dbReference>
<evidence type="ECO:0000259" key="14">
    <source>
        <dbReference type="Pfam" id="PF00294"/>
    </source>
</evidence>
<dbReference type="PANTHER" id="PTHR32092">
    <property type="entry name" value="6-PHOSPHO-BETA-GLUCOSIDASE-RELATED"/>
    <property type="match status" value="1"/>
</dbReference>
<evidence type="ECO:0000256" key="6">
    <source>
        <dbReference type="ARBA" id="ARBA00023027"/>
    </source>
</evidence>
<comment type="cofactor">
    <cofactor evidence="13">
        <name>NAD(+)</name>
        <dbReference type="ChEBI" id="CHEBI:57540"/>
    </cofactor>
    <text evidence="13">Binds 1 NAD(+) per subunit.</text>
</comment>
<dbReference type="PRINTS" id="PR00732">
    <property type="entry name" value="GLHYDRLASE4"/>
</dbReference>
<feature type="active site" description="Proton donor" evidence="9">
    <location>
        <position position="483"/>
    </location>
</feature>
<evidence type="ECO:0000256" key="3">
    <source>
        <dbReference type="ARBA" id="ARBA00022723"/>
    </source>
</evidence>
<keyword evidence="11" id="KW-0408">Iron</keyword>
<dbReference type="Proteomes" id="UP001058381">
    <property type="component" value="Chromosome"/>
</dbReference>
<dbReference type="PROSITE" id="PS00584">
    <property type="entry name" value="PFKB_KINASES_2"/>
    <property type="match status" value="1"/>
</dbReference>
<dbReference type="GO" id="GO:0004553">
    <property type="term" value="F:hydrolase activity, hydrolyzing O-glycosyl compounds"/>
    <property type="evidence" value="ECO:0007669"/>
    <property type="project" value="InterPro"/>
</dbReference>
<evidence type="ECO:0000256" key="7">
    <source>
        <dbReference type="ARBA" id="ARBA00023211"/>
    </source>
</evidence>
<evidence type="ECO:0000256" key="12">
    <source>
        <dbReference type="PIRSR" id="PIRSR601088-4"/>
    </source>
</evidence>
<reference evidence="16" key="1">
    <citation type="submission" date="2022-04" db="EMBL/GenBank/DDBJ databases">
        <title>Xanthomonas prunicola pv. tritici, a pathogen causing a previously unreported foliar disease of wheat.</title>
        <authorList>
            <person name="Clavijo F."/>
            <person name="Curland R.D."/>
            <person name="Dill-Macky R."/>
            <person name="Pereyra S."/>
            <person name="Roman-Reyna V."/>
            <person name="Siri M.I."/>
        </authorList>
    </citation>
    <scope>NUCLEOTIDE SEQUENCE</scope>
    <source>
        <strain evidence="16">CIX249</strain>
    </source>
</reference>
<keyword evidence="3 11" id="KW-0479">Metal-binding</keyword>
<feature type="binding site" evidence="11">
    <location>
        <position position="512"/>
    </location>
    <ligand>
        <name>Mn(2+)</name>
        <dbReference type="ChEBI" id="CHEBI:29035"/>
    </ligand>
</feature>